<evidence type="ECO:0000256" key="3">
    <source>
        <dbReference type="ARBA" id="ARBA00023326"/>
    </source>
</evidence>
<dbReference type="PROSITE" id="PS50853">
    <property type="entry name" value="FN3"/>
    <property type="match status" value="1"/>
</dbReference>
<accession>A0ABX0GW39</accession>
<comment type="caution">
    <text evidence="6">The sequence shown here is derived from an EMBL/GenBank/DDBJ whole genome shotgun (WGS) entry which is preliminary data.</text>
</comment>
<organism evidence="6 7">
    <name type="scientific">Motilibacter deserti</name>
    <dbReference type="NCBI Taxonomy" id="2714956"/>
    <lineage>
        <taxon>Bacteria</taxon>
        <taxon>Bacillati</taxon>
        <taxon>Actinomycetota</taxon>
        <taxon>Actinomycetes</taxon>
        <taxon>Motilibacterales</taxon>
        <taxon>Motilibacteraceae</taxon>
        <taxon>Motilibacter</taxon>
    </lineage>
</organism>
<protein>
    <recommendedName>
        <fullName evidence="5">Fibronectin type-III domain-containing protein</fullName>
    </recommendedName>
</protein>
<evidence type="ECO:0000259" key="5">
    <source>
        <dbReference type="PROSITE" id="PS50853"/>
    </source>
</evidence>
<sequence length="774" mass="80663">MSTSRRWRLGALPVALAVLAALVVAPAQLAGAAAAPAPVELAPAGGAVVSNAELRWAPVEGATGYEVQLSDSDEFDPTVLAATVAAPGWQLPPLLPSGDYVWRVRATTAAGAGDWSAPAVLTRSWDAQPQSPVTIAGTRVPAVSWQPVEDASFYEVEFSTDPFHDDWGYEGREDKRRFTCFTQHTFLAPYATAVGKEALPGDEARCTFAYTSMDPRVEWLEEAQKPCLDKAQADAKAVCLQDAADDVAARNPMEDGKFFPGTWYWRVRGRDGTVSTTKTPFADPAVGCTGVWDNADGVKDSTGKVTVPIPSDVPKYAPAPDCSRWSQQAVAVVAGTAIEANVSAAPGSARLAPAGSAGLTATPFFSWEPVAGALKYRVYLSRSKDLRDADHVWETHATSLSPYGTLPDARSLYWGVQACGWSTCGPVTAPQQFTKKAASPVRAVSTVSAPATITATWSTQAPTLAAGAVISATDSEAKAYQLQLAVEGNFAQPVADVTTDRVVRAGDAPATSHTTLDASKLGNGVYAWRVRALDESGFAYPWSVGPSFRRDVDTPQLSIGASDGLALTGAVPLAFSEPVTGVTTSTVGVVGEDGVRVRGVVSRVGDTSYAFTPAAPLVANTRYSAWVAAGVLDLSGKPAVASATAVRTTGVVDSASKALVRVRGGWRTVTASDATGKSFLRVAAVGAKPAVRAVVRGTKVTVQACRSTRSGTVAVAVDGKRRAVIDLYKGYSSCGTVATLKAAPGKHTVVVAATGKANKRSRGKDVTVDAISVS</sequence>
<keyword evidence="2" id="KW-0378">Hydrolase</keyword>
<name>A0ABX0GW39_9ACTN</name>
<evidence type="ECO:0000313" key="7">
    <source>
        <dbReference type="Proteomes" id="UP000800981"/>
    </source>
</evidence>
<dbReference type="EMBL" id="JAANNP010000003">
    <property type="protein sequence ID" value="NHC14019.1"/>
    <property type="molecule type" value="Genomic_DNA"/>
</dbReference>
<gene>
    <name evidence="6" type="ORF">G9H71_09525</name>
</gene>
<dbReference type="Pfam" id="PF00041">
    <property type="entry name" value="fn3"/>
    <property type="match status" value="1"/>
</dbReference>
<keyword evidence="2" id="KW-0326">Glycosidase</keyword>
<evidence type="ECO:0000256" key="1">
    <source>
        <dbReference type="ARBA" id="ARBA00022729"/>
    </source>
</evidence>
<dbReference type="InterPro" id="IPR003961">
    <property type="entry name" value="FN3_dom"/>
</dbReference>
<dbReference type="InterPro" id="IPR013783">
    <property type="entry name" value="Ig-like_fold"/>
</dbReference>
<evidence type="ECO:0000313" key="6">
    <source>
        <dbReference type="EMBL" id="NHC14019.1"/>
    </source>
</evidence>
<evidence type="ECO:0000256" key="4">
    <source>
        <dbReference type="SAM" id="SignalP"/>
    </source>
</evidence>
<dbReference type="Gene3D" id="2.60.40.10">
    <property type="entry name" value="Immunoglobulins"/>
    <property type="match status" value="3"/>
</dbReference>
<keyword evidence="7" id="KW-1185">Reference proteome</keyword>
<feature type="signal peptide" evidence="4">
    <location>
        <begin position="1"/>
        <end position="29"/>
    </location>
</feature>
<dbReference type="Pfam" id="PF13205">
    <property type="entry name" value="Big_5"/>
    <property type="match status" value="1"/>
</dbReference>
<keyword evidence="3" id="KW-0624">Polysaccharide degradation</keyword>
<dbReference type="InterPro" id="IPR032812">
    <property type="entry name" value="SbsA_Ig"/>
</dbReference>
<dbReference type="SUPFAM" id="SSF49265">
    <property type="entry name" value="Fibronectin type III"/>
    <property type="match status" value="1"/>
</dbReference>
<keyword evidence="3" id="KW-0119">Carbohydrate metabolism</keyword>
<dbReference type="InterPro" id="IPR036116">
    <property type="entry name" value="FN3_sf"/>
</dbReference>
<dbReference type="Gene3D" id="2.60.120.260">
    <property type="entry name" value="Galactose-binding domain-like"/>
    <property type="match status" value="1"/>
</dbReference>
<feature type="chain" id="PRO_5045853547" description="Fibronectin type-III domain-containing protein" evidence="4">
    <location>
        <begin position="30"/>
        <end position="774"/>
    </location>
</feature>
<evidence type="ECO:0000256" key="2">
    <source>
        <dbReference type="ARBA" id="ARBA00023295"/>
    </source>
</evidence>
<reference evidence="6 7" key="1">
    <citation type="submission" date="2020-03" db="EMBL/GenBank/DDBJ databases">
        <title>Two novel Motilibacter sp.</title>
        <authorList>
            <person name="Liu S."/>
        </authorList>
    </citation>
    <scope>NUCLEOTIDE SEQUENCE [LARGE SCALE GENOMIC DNA]</scope>
    <source>
        <strain evidence="6 7">E257</strain>
    </source>
</reference>
<keyword evidence="1 4" id="KW-0732">Signal</keyword>
<dbReference type="Proteomes" id="UP000800981">
    <property type="component" value="Unassembled WGS sequence"/>
</dbReference>
<feature type="domain" description="Fibronectin type-III" evidence="5">
    <location>
        <begin position="35"/>
        <end position="127"/>
    </location>
</feature>
<dbReference type="RefSeq" id="WP_166281066.1">
    <property type="nucleotide sequence ID" value="NZ_JAANNP010000003.1"/>
</dbReference>
<proteinExistence type="predicted"/>
<dbReference type="CDD" id="cd00063">
    <property type="entry name" value="FN3"/>
    <property type="match status" value="1"/>
</dbReference>